<feature type="region of interest" description="Disordered" evidence="2">
    <location>
        <begin position="154"/>
        <end position="173"/>
    </location>
</feature>
<sequence>MSLLPQQTQKLIDERIAHMPLAFQDVINNFDWQTEIQTIGAKHRLTGDQSIKLIVETAMVMTLIENPAMFRNNIENNIGIAPIVAKAIADDLKVRVFDRMQSDLLSSNKGHITHLQNEINKLEREMAQENISEDENIESIDKVHVVDSIDLSGVKQQESSKYKGSDPYHEVVE</sequence>
<dbReference type="AlphaFoldDB" id="A0A1F6WQE0"/>
<keyword evidence="1" id="KW-0175">Coiled coil</keyword>
<feature type="compositionally biased region" description="Basic and acidic residues" evidence="2">
    <location>
        <begin position="158"/>
        <end position="173"/>
    </location>
</feature>
<comment type="caution">
    <text evidence="3">The sequence shown here is derived from an EMBL/GenBank/DDBJ whole genome shotgun (WGS) entry which is preliminary data.</text>
</comment>
<organism evidence="3 4">
    <name type="scientific">Candidatus Nomurabacteria bacterium RIFCSPLOWO2_01_FULL_36_10b</name>
    <dbReference type="NCBI Taxonomy" id="1801766"/>
    <lineage>
        <taxon>Bacteria</taxon>
        <taxon>Candidatus Nomuraibacteriota</taxon>
    </lineage>
</organism>
<gene>
    <name evidence="3" type="ORF">A2997_00085</name>
</gene>
<evidence type="ECO:0000256" key="2">
    <source>
        <dbReference type="SAM" id="MobiDB-lite"/>
    </source>
</evidence>
<name>A0A1F6WQE0_9BACT</name>
<feature type="coiled-coil region" evidence="1">
    <location>
        <begin position="105"/>
        <end position="132"/>
    </location>
</feature>
<dbReference type="EMBL" id="MFUQ01000006">
    <property type="protein sequence ID" value="OGI83965.1"/>
    <property type="molecule type" value="Genomic_DNA"/>
</dbReference>
<proteinExistence type="predicted"/>
<evidence type="ECO:0000313" key="4">
    <source>
        <dbReference type="Proteomes" id="UP000179448"/>
    </source>
</evidence>
<reference evidence="3 4" key="1">
    <citation type="journal article" date="2016" name="Nat. Commun.">
        <title>Thousands of microbial genomes shed light on interconnected biogeochemical processes in an aquifer system.</title>
        <authorList>
            <person name="Anantharaman K."/>
            <person name="Brown C.T."/>
            <person name="Hug L.A."/>
            <person name="Sharon I."/>
            <person name="Castelle C.J."/>
            <person name="Probst A.J."/>
            <person name="Thomas B.C."/>
            <person name="Singh A."/>
            <person name="Wilkins M.J."/>
            <person name="Karaoz U."/>
            <person name="Brodie E.L."/>
            <person name="Williams K.H."/>
            <person name="Hubbard S.S."/>
            <person name="Banfield J.F."/>
        </authorList>
    </citation>
    <scope>NUCLEOTIDE SEQUENCE [LARGE SCALE GENOMIC DNA]</scope>
</reference>
<accession>A0A1F6WQE0</accession>
<evidence type="ECO:0000313" key="3">
    <source>
        <dbReference type="EMBL" id="OGI83965.1"/>
    </source>
</evidence>
<dbReference type="Proteomes" id="UP000179448">
    <property type="component" value="Unassembled WGS sequence"/>
</dbReference>
<protein>
    <submittedName>
        <fullName evidence="3">Uncharacterized protein</fullName>
    </submittedName>
</protein>
<evidence type="ECO:0000256" key="1">
    <source>
        <dbReference type="SAM" id="Coils"/>
    </source>
</evidence>